<gene>
    <name evidence="3" type="ORF">PsYK624_067120</name>
</gene>
<name>A0A9P3GA33_9APHY</name>
<evidence type="ECO:0000313" key="3">
    <source>
        <dbReference type="EMBL" id="GJE90569.1"/>
    </source>
</evidence>
<organism evidence="3 4">
    <name type="scientific">Phanerochaete sordida</name>
    <dbReference type="NCBI Taxonomy" id="48140"/>
    <lineage>
        <taxon>Eukaryota</taxon>
        <taxon>Fungi</taxon>
        <taxon>Dikarya</taxon>
        <taxon>Basidiomycota</taxon>
        <taxon>Agaricomycotina</taxon>
        <taxon>Agaricomycetes</taxon>
        <taxon>Polyporales</taxon>
        <taxon>Phanerochaetaceae</taxon>
        <taxon>Phanerochaete</taxon>
    </lineage>
</organism>
<evidence type="ECO:0000256" key="1">
    <source>
        <dbReference type="SAM" id="Phobius"/>
    </source>
</evidence>
<keyword evidence="1" id="KW-1133">Transmembrane helix</keyword>
<feature type="domain" description="DUF6534" evidence="2">
    <location>
        <begin position="1"/>
        <end position="79"/>
    </location>
</feature>
<keyword evidence="1" id="KW-0472">Membrane</keyword>
<keyword evidence="4" id="KW-1185">Reference proteome</keyword>
<dbReference type="AlphaFoldDB" id="A0A9P3GA33"/>
<evidence type="ECO:0000313" key="4">
    <source>
        <dbReference type="Proteomes" id="UP000703269"/>
    </source>
</evidence>
<dbReference type="Pfam" id="PF20152">
    <property type="entry name" value="DUF6534"/>
    <property type="match status" value="1"/>
</dbReference>
<proteinExistence type="predicted"/>
<dbReference type="InterPro" id="IPR045339">
    <property type="entry name" value="DUF6534"/>
</dbReference>
<feature type="transmembrane region" description="Helical" evidence="1">
    <location>
        <begin position="20"/>
        <end position="41"/>
    </location>
</feature>
<sequence>MTTLLSQKARTTSFKGVTRLVSRLMWMSVNNGTWTALLALIDFALIAGESSTNYSFTALEYPLPVLYLNVVLANLNARTFLQRSGSSLLPGAYGSGSTDSRQRAVRMIPLQAISGGNSSGTANGAVTIHIDRSVALKSDADFTAGQKVRVPQPKWYQEAR</sequence>
<comment type="caution">
    <text evidence="3">The sequence shown here is derived from an EMBL/GenBank/DDBJ whole genome shotgun (WGS) entry which is preliminary data.</text>
</comment>
<reference evidence="3 4" key="1">
    <citation type="submission" date="2021-08" db="EMBL/GenBank/DDBJ databases">
        <title>Draft Genome Sequence of Phanerochaete sordida strain YK-624.</title>
        <authorList>
            <person name="Mori T."/>
            <person name="Dohra H."/>
            <person name="Suzuki T."/>
            <person name="Kawagishi H."/>
            <person name="Hirai H."/>
        </authorList>
    </citation>
    <scope>NUCLEOTIDE SEQUENCE [LARGE SCALE GENOMIC DNA]</scope>
    <source>
        <strain evidence="3 4">YK-624</strain>
    </source>
</reference>
<dbReference type="Proteomes" id="UP000703269">
    <property type="component" value="Unassembled WGS sequence"/>
</dbReference>
<accession>A0A9P3GA33</accession>
<protein>
    <recommendedName>
        <fullName evidence="2">DUF6534 domain-containing protein</fullName>
    </recommendedName>
</protein>
<dbReference type="EMBL" id="BPQB01000017">
    <property type="protein sequence ID" value="GJE90569.1"/>
    <property type="molecule type" value="Genomic_DNA"/>
</dbReference>
<keyword evidence="1" id="KW-0812">Transmembrane</keyword>
<feature type="transmembrane region" description="Helical" evidence="1">
    <location>
        <begin position="61"/>
        <end position="81"/>
    </location>
</feature>
<evidence type="ECO:0000259" key="2">
    <source>
        <dbReference type="Pfam" id="PF20152"/>
    </source>
</evidence>